<evidence type="ECO:0000259" key="3">
    <source>
        <dbReference type="SMART" id="SM00360"/>
    </source>
</evidence>
<dbReference type="InParanoid" id="A0A3P8WMN0"/>
<dbReference type="InterPro" id="IPR012677">
    <property type="entry name" value="Nucleotide-bd_a/b_plait_sf"/>
</dbReference>
<dbReference type="GO" id="GO:0003723">
    <property type="term" value="F:RNA binding"/>
    <property type="evidence" value="ECO:0007669"/>
    <property type="project" value="UniProtKB-KW"/>
</dbReference>
<dbReference type="SMART" id="SM00360">
    <property type="entry name" value="RRM"/>
    <property type="match status" value="1"/>
</dbReference>
<keyword evidence="1" id="KW-0677">Repeat</keyword>
<dbReference type="GeneTree" id="ENSGT00940000165677"/>
<protein>
    <recommendedName>
        <fullName evidence="3">RRM domain-containing protein</fullName>
    </recommendedName>
</protein>
<keyword evidence="2" id="KW-0694">RNA-binding</keyword>
<dbReference type="PANTHER" id="PTHR13976">
    <property type="entry name" value="HETEROGENEOUS NUCLEAR RIBONUCLEOPROTEIN-RELATED"/>
    <property type="match status" value="1"/>
</dbReference>
<dbReference type="SUPFAM" id="SSF54928">
    <property type="entry name" value="RNA-binding domain, RBD"/>
    <property type="match status" value="2"/>
</dbReference>
<dbReference type="AlphaFoldDB" id="A0A3P8WMN0"/>
<feature type="domain" description="RRM" evidence="3">
    <location>
        <begin position="14"/>
        <end position="85"/>
    </location>
</feature>
<evidence type="ECO:0000313" key="5">
    <source>
        <dbReference type="Proteomes" id="UP000265120"/>
    </source>
</evidence>
<dbReference type="Proteomes" id="UP000265120">
    <property type="component" value="Unassembled WGS sequence"/>
</dbReference>
<dbReference type="OMA" id="KSNNADM"/>
<keyword evidence="5" id="KW-1185">Reference proteome</keyword>
<dbReference type="InterPro" id="IPR050666">
    <property type="entry name" value="ESRP"/>
</dbReference>
<reference evidence="4" key="2">
    <citation type="submission" date="2025-09" db="UniProtKB">
        <authorList>
            <consortium name="Ensembl"/>
        </authorList>
    </citation>
    <scope>IDENTIFICATION</scope>
</reference>
<name>A0A3P8WMN0_CYNSE</name>
<accession>A0A3P8WMN0</accession>
<dbReference type="Gene3D" id="3.30.70.330">
    <property type="match status" value="2"/>
</dbReference>
<dbReference type="InterPro" id="IPR000504">
    <property type="entry name" value="RRM_dom"/>
</dbReference>
<sequence length="161" mass="18111">MLLKFDEPGNKVFIVQVKGLPWSCLAQDFMEFFFGIRDGLSGIHLTVDRLGRPSGRAFIVSCLSDVSKALEQHHQYLGSRYVEVTKSDAEAILKKALQAAADDSAVVRLRGLPFTCTEDDIVQFFTGDCLRRILHREDVWRSLCPVFLSAGSRKTEFIGNR</sequence>
<dbReference type="Ensembl" id="ENSCSET00000029100.1">
    <property type="protein sequence ID" value="ENSCSEP00000028708.1"/>
    <property type="gene ID" value="ENSCSEG00000018381.1"/>
</dbReference>
<evidence type="ECO:0000256" key="1">
    <source>
        <dbReference type="ARBA" id="ARBA00022737"/>
    </source>
</evidence>
<proteinExistence type="predicted"/>
<dbReference type="STRING" id="244447.ENSCSEP00000028708"/>
<dbReference type="InterPro" id="IPR035979">
    <property type="entry name" value="RBD_domain_sf"/>
</dbReference>
<evidence type="ECO:0000313" key="4">
    <source>
        <dbReference type="Ensembl" id="ENSCSEP00000028708.1"/>
    </source>
</evidence>
<reference evidence="4" key="1">
    <citation type="submission" date="2025-08" db="UniProtKB">
        <authorList>
            <consortium name="Ensembl"/>
        </authorList>
    </citation>
    <scope>IDENTIFICATION</scope>
</reference>
<evidence type="ECO:0000256" key="2">
    <source>
        <dbReference type="ARBA" id="ARBA00022884"/>
    </source>
</evidence>
<organism evidence="4 5">
    <name type="scientific">Cynoglossus semilaevis</name>
    <name type="common">Tongue sole</name>
    <dbReference type="NCBI Taxonomy" id="244447"/>
    <lineage>
        <taxon>Eukaryota</taxon>
        <taxon>Metazoa</taxon>
        <taxon>Chordata</taxon>
        <taxon>Craniata</taxon>
        <taxon>Vertebrata</taxon>
        <taxon>Euteleostomi</taxon>
        <taxon>Actinopterygii</taxon>
        <taxon>Neopterygii</taxon>
        <taxon>Teleostei</taxon>
        <taxon>Neoteleostei</taxon>
        <taxon>Acanthomorphata</taxon>
        <taxon>Carangaria</taxon>
        <taxon>Pleuronectiformes</taxon>
        <taxon>Pleuronectoidei</taxon>
        <taxon>Cynoglossidae</taxon>
        <taxon>Cynoglossinae</taxon>
        <taxon>Cynoglossus</taxon>
    </lineage>
</organism>